<proteinExistence type="predicted"/>
<keyword evidence="2" id="KW-1185">Reference proteome</keyword>
<dbReference type="Proteomes" id="UP000274601">
    <property type="component" value="Unassembled WGS sequence"/>
</dbReference>
<dbReference type="RefSeq" id="WP_170180731.1">
    <property type="nucleotide sequence ID" value="NZ_RBWU01000005.1"/>
</dbReference>
<organism evidence="1 2">
    <name type="scientific">Actinomadura pelletieri DSM 43383</name>
    <dbReference type="NCBI Taxonomy" id="1120940"/>
    <lineage>
        <taxon>Bacteria</taxon>
        <taxon>Bacillati</taxon>
        <taxon>Actinomycetota</taxon>
        <taxon>Actinomycetes</taxon>
        <taxon>Streptosporangiales</taxon>
        <taxon>Thermomonosporaceae</taxon>
        <taxon>Actinomadura</taxon>
    </lineage>
</organism>
<evidence type="ECO:0000313" key="1">
    <source>
        <dbReference type="EMBL" id="RKS72181.1"/>
    </source>
</evidence>
<evidence type="ECO:0000313" key="2">
    <source>
        <dbReference type="Proteomes" id="UP000274601"/>
    </source>
</evidence>
<protein>
    <submittedName>
        <fullName evidence="1">Transposase IS481 family protein</fullName>
    </submittedName>
</protein>
<comment type="caution">
    <text evidence="1">The sequence shown here is derived from an EMBL/GenBank/DDBJ whole genome shotgun (WGS) entry which is preliminary data.</text>
</comment>
<accession>A0A495QJ69</accession>
<sequence length="45" mass="5072">MTHANASLNIEGRGRLMKRRRSRPIAHVAAETGVSRACLPEWKSR</sequence>
<dbReference type="EMBL" id="RBWU01000005">
    <property type="protein sequence ID" value="RKS72181.1"/>
    <property type="molecule type" value="Genomic_DNA"/>
</dbReference>
<name>A0A495QJ69_9ACTN</name>
<dbReference type="AlphaFoldDB" id="A0A495QJ69"/>
<gene>
    <name evidence="1" type="ORF">BZB76_4999</name>
</gene>
<reference evidence="1 2" key="1">
    <citation type="submission" date="2018-10" db="EMBL/GenBank/DDBJ databases">
        <title>Genomic Encyclopedia of Archaeal and Bacterial Type Strains, Phase II (KMG-II): from individual species to whole genera.</title>
        <authorList>
            <person name="Goeker M."/>
        </authorList>
    </citation>
    <scope>NUCLEOTIDE SEQUENCE [LARGE SCALE GENOMIC DNA]</scope>
    <source>
        <strain evidence="1 2">DSM 43383</strain>
    </source>
</reference>